<dbReference type="EMBL" id="CM018047">
    <property type="protein sequence ID" value="KAA8524199.1"/>
    <property type="molecule type" value="Genomic_DNA"/>
</dbReference>
<feature type="compositionally biased region" description="Basic and acidic residues" evidence="1">
    <location>
        <begin position="102"/>
        <end position="124"/>
    </location>
</feature>
<proteinExistence type="predicted"/>
<gene>
    <name evidence="2" type="ORF">F0562_010622</name>
</gene>
<evidence type="ECO:0000256" key="1">
    <source>
        <dbReference type="SAM" id="MobiDB-lite"/>
    </source>
</evidence>
<feature type="region of interest" description="Disordered" evidence="1">
    <location>
        <begin position="22"/>
        <end position="73"/>
    </location>
</feature>
<accession>A0A5J5A1N6</accession>
<protein>
    <submittedName>
        <fullName evidence="2">Uncharacterized protein</fullName>
    </submittedName>
</protein>
<keyword evidence="3" id="KW-1185">Reference proteome</keyword>
<name>A0A5J5A1N6_9ASTE</name>
<dbReference type="Proteomes" id="UP000325577">
    <property type="component" value="Linkage Group LG4"/>
</dbReference>
<evidence type="ECO:0000313" key="3">
    <source>
        <dbReference type="Proteomes" id="UP000325577"/>
    </source>
</evidence>
<evidence type="ECO:0000313" key="2">
    <source>
        <dbReference type="EMBL" id="KAA8524199.1"/>
    </source>
</evidence>
<organism evidence="2 3">
    <name type="scientific">Nyssa sinensis</name>
    <dbReference type="NCBI Taxonomy" id="561372"/>
    <lineage>
        <taxon>Eukaryota</taxon>
        <taxon>Viridiplantae</taxon>
        <taxon>Streptophyta</taxon>
        <taxon>Embryophyta</taxon>
        <taxon>Tracheophyta</taxon>
        <taxon>Spermatophyta</taxon>
        <taxon>Magnoliopsida</taxon>
        <taxon>eudicotyledons</taxon>
        <taxon>Gunneridae</taxon>
        <taxon>Pentapetalae</taxon>
        <taxon>asterids</taxon>
        <taxon>Cornales</taxon>
        <taxon>Nyssaceae</taxon>
        <taxon>Nyssa</taxon>
    </lineage>
</organism>
<sequence length="137" mass="14516">MDLEAMYGGFSEDPSFLMESLHGVSSSPKLRGRRSLNNGDHGGRNGDMQGYGRSNTQEALGCDGGSFQGRKKGESADGAALFCPIICGNSGLSNKATLEGSPVDKARNQGRDKRSSQAKKKEGNQKMQTFLAQLVAA</sequence>
<dbReference type="AlphaFoldDB" id="A0A5J5A1N6"/>
<feature type="region of interest" description="Disordered" evidence="1">
    <location>
        <begin position="91"/>
        <end position="129"/>
    </location>
</feature>
<reference evidence="2 3" key="1">
    <citation type="submission" date="2019-09" db="EMBL/GenBank/DDBJ databases">
        <title>A chromosome-level genome assembly of the Chinese tupelo Nyssa sinensis.</title>
        <authorList>
            <person name="Yang X."/>
            <person name="Kang M."/>
            <person name="Yang Y."/>
            <person name="Xiong H."/>
            <person name="Wang M."/>
            <person name="Zhang Z."/>
            <person name="Wang Z."/>
            <person name="Wu H."/>
            <person name="Ma T."/>
            <person name="Liu J."/>
            <person name="Xi Z."/>
        </authorList>
    </citation>
    <scope>NUCLEOTIDE SEQUENCE [LARGE SCALE GENOMIC DNA]</scope>
    <source>
        <strain evidence="2">J267</strain>
        <tissue evidence="2">Leaf</tissue>
    </source>
</reference>